<evidence type="ECO:0000256" key="2">
    <source>
        <dbReference type="ARBA" id="ARBA00023186"/>
    </source>
</evidence>
<dbReference type="Proteomes" id="UP000233417">
    <property type="component" value="Unassembled WGS sequence"/>
</dbReference>
<keyword evidence="3" id="KW-0963">Cytoplasm</keyword>
<dbReference type="PANTHER" id="PTHR21237">
    <property type="entry name" value="GRPE PROTEIN"/>
    <property type="match status" value="1"/>
</dbReference>
<evidence type="ECO:0000256" key="4">
    <source>
        <dbReference type="RuleBase" id="RU000639"/>
    </source>
</evidence>
<dbReference type="Gene3D" id="2.30.22.10">
    <property type="entry name" value="Head domain of nucleotide exchange factor GrpE"/>
    <property type="match status" value="1"/>
</dbReference>
<dbReference type="PANTHER" id="PTHR21237:SF23">
    <property type="entry name" value="GRPE PROTEIN HOMOLOG, MITOCHONDRIAL"/>
    <property type="match status" value="1"/>
</dbReference>
<comment type="subcellular location">
    <subcellularLocation>
        <location evidence="3">Cytoplasm</location>
    </subcellularLocation>
</comment>
<dbReference type="SUPFAM" id="SSF58014">
    <property type="entry name" value="Coiled-coil domain of nucleotide exchange factor GrpE"/>
    <property type="match status" value="1"/>
</dbReference>
<dbReference type="GO" id="GO:0005737">
    <property type="term" value="C:cytoplasm"/>
    <property type="evidence" value="ECO:0007669"/>
    <property type="project" value="UniProtKB-SubCell"/>
</dbReference>
<evidence type="ECO:0000313" key="8">
    <source>
        <dbReference type="Proteomes" id="UP000233417"/>
    </source>
</evidence>
<gene>
    <name evidence="3 7" type="primary">grpE</name>
    <name evidence="7" type="ORF">CVU76_00430</name>
</gene>
<dbReference type="Pfam" id="PF01025">
    <property type="entry name" value="GrpE"/>
    <property type="match status" value="1"/>
</dbReference>
<dbReference type="PROSITE" id="PS01071">
    <property type="entry name" value="GRPE"/>
    <property type="match status" value="1"/>
</dbReference>
<dbReference type="HAMAP" id="MF_01151">
    <property type="entry name" value="GrpE"/>
    <property type="match status" value="1"/>
</dbReference>
<dbReference type="GO" id="GO:0051082">
    <property type="term" value="F:unfolded protein binding"/>
    <property type="evidence" value="ECO:0007669"/>
    <property type="project" value="TreeGrafter"/>
</dbReference>
<dbReference type="PRINTS" id="PR00773">
    <property type="entry name" value="GRPEPROTEIN"/>
</dbReference>
<dbReference type="SUPFAM" id="SSF51064">
    <property type="entry name" value="Head domain of nucleotide exchange factor GrpE"/>
    <property type="match status" value="1"/>
</dbReference>
<dbReference type="Gene3D" id="3.90.20.20">
    <property type="match status" value="1"/>
</dbReference>
<evidence type="ECO:0000313" key="7">
    <source>
        <dbReference type="EMBL" id="PKN02495.1"/>
    </source>
</evidence>
<keyword evidence="3 4" id="KW-0346">Stress response</keyword>
<feature type="coiled-coil region" evidence="6">
    <location>
        <begin position="11"/>
        <end position="70"/>
    </location>
</feature>
<dbReference type="GO" id="GO:0006457">
    <property type="term" value="P:protein folding"/>
    <property type="evidence" value="ECO:0007669"/>
    <property type="project" value="InterPro"/>
</dbReference>
<dbReference type="GO" id="GO:0042803">
    <property type="term" value="F:protein homodimerization activity"/>
    <property type="evidence" value="ECO:0007669"/>
    <property type="project" value="InterPro"/>
</dbReference>
<protein>
    <recommendedName>
        <fullName evidence="3 4">Protein GrpE</fullName>
    </recommendedName>
    <alternativeName>
        <fullName evidence="3">HSP-70 cofactor</fullName>
    </alternativeName>
</protein>
<comment type="similarity">
    <text evidence="1 3 5">Belongs to the GrpE family.</text>
</comment>
<evidence type="ECO:0000256" key="3">
    <source>
        <dbReference type="HAMAP-Rule" id="MF_01151"/>
    </source>
</evidence>
<dbReference type="AlphaFoldDB" id="A0A2N2F2Q1"/>
<sequence>MKNHKDTQGVTKIKGNEIKQLEGEIARLENDIKELALTIDKVEDEKLEVLNQLKRALADYQNLETNTQKRLNLLYLQSRKSLAEKLIPIVDDMSMAIKAKEEVEFNQQSISWADGVVELLNKLERSLEEIGLKKFVPEKGTNFDPSVHEALTVVESDKGGLIYDVIQPGYILDDIVIRPSRVVVTKIK</sequence>
<keyword evidence="2 3" id="KW-0143">Chaperone</keyword>
<comment type="caution">
    <text evidence="7">The sequence shown here is derived from an EMBL/GenBank/DDBJ whole genome shotgun (WGS) entry which is preliminary data.</text>
</comment>
<evidence type="ECO:0000256" key="1">
    <source>
        <dbReference type="ARBA" id="ARBA00009054"/>
    </source>
</evidence>
<comment type="subunit">
    <text evidence="3">Homodimer.</text>
</comment>
<comment type="function">
    <text evidence="3 4">Participates actively in the response to hyperosmotic and heat shock by preventing the aggregation of stress-denatured proteins, in association with DnaK and GrpE. It is the nucleotide exchange factor for DnaK and may function as a thermosensor. Unfolded proteins bind initially to DnaJ; upon interaction with the DnaJ-bound protein, DnaK hydrolyzes its bound ATP, resulting in the formation of a stable complex. GrpE releases ADP from DnaK; ATP binding to DnaK triggers the release of the substrate protein, thus completing the reaction cycle. Several rounds of ATP-dependent interactions between DnaJ, DnaK and GrpE are required for fully efficient folding.</text>
</comment>
<keyword evidence="6" id="KW-0175">Coiled coil</keyword>
<accession>A0A2N2F2Q1</accession>
<dbReference type="GO" id="GO:0051087">
    <property type="term" value="F:protein-folding chaperone binding"/>
    <property type="evidence" value="ECO:0007669"/>
    <property type="project" value="InterPro"/>
</dbReference>
<dbReference type="EMBL" id="PHAO01000001">
    <property type="protein sequence ID" value="PKN02495.1"/>
    <property type="molecule type" value="Genomic_DNA"/>
</dbReference>
<dbReference type="InterPro" id="IPR013805">
    <property type="entry name" value="GrpE_CC"/>
</dbReference>
<dbReference type="InterPro" id="IPR009012">
    <property type="entry name" value="GrpE_head"/>
</dbReference>
<dbReference type="InterPro" id="IPR000740">
    <property type="entry name" value="GrpE"/>
</dbReference>
<name>A0A2N2F2Q1_9BACT</name>
<evidence type="ECO:0000256" key="6">
    <source>
        <dbReference type="SAM" id="Coils"/>
    </source>
</evidence>
<proteinExistence type="inferred from homology"/>
<reference evidence="7 8" key="1">
    <citation type="journal article" date="2017" name="ISME J.">
        <title>Potential for microbial H2 and metal transformations associated with novel bacteria and archaea in deep terrestrial subsurface sediments.</title>
        <authorList>
            <person name="Hernsdorf A.W."/>
            <person name="Amano Y."/>
            <person name="Miyakawa K."/>
            <person name="Ise K."/>
            <person name="Suzuki Y."/>
            <person name="Anantharaman K."/>
            <person name="Probst A."/>
            <person name="Burstein D."/>
            <person name="Thomas B.C."/>
            <person name="Banfield J.F."/>
        </authorList>
    </citation>
    <scope>NUCLEOTIDE SEQUENCE [LARGE SCALE GENOMIC DNA]</scope>
    <source>
        <strain evidence="7">HGW-Dojkabacteria-1</strain>
    </source>
</reference>
<dbReference type="GO" id="GO:0000774">
    <property type="term" value="F:adenyl-nucleotide exchange factor activity"/>
    <property type="evidence" value="ECO:0007669"/>
    <property type="project" value="InterPro"/>
</dbReference>
<evidence type="ECO:0000256" key="5">
    <source>
        <dbReference type="RuleBase" id="RU004478"/>
    </source>
</evidence>
<organism evidence="7 8">
    <name type="scientific">Candidatus Dojkabacteria bacterium HGW-Dojkabacteria-1</name>
    <dbReference type="NCBI Taxonomy" id="2013761"/>
    <lineage>
        <taxon>Bacteria</taxon>
        <taxon>Candidatus Dojkabacteria</taxon>
    </lineage>
</organism>